<evidence type="ECO:0000256" key="1">
    <source>
        <dbReference type="SAM" id="Phobius"/>
    </source>
</evidence>
<feature type="transmembrane region" description="Helical" evidence="1">
    <location>
        <begin position="45"/>
        <end position="67"/>
    </location>
</feature>
<evidence type="ECO:0000313" key="2">
    <source>
        <dbReference type="EMBL" id="THG29120.1"/>
    </source>
</evidence>
<dbReference type="RefSeq" id="WP_136425509.1">
    <property type="nucleotide sequence ID" value="NZ_SSSN01000015.1"/>
</dbReference>
<keyword evidence="1" id="KW-0472">Membrane</keyword>
<reference evidence="2 3" key="1">
    <citation type="submission" date="2019-04" db="EMBL/GenBank/DDBJ databases">
        <authorList>
            <person name="Jiang L."/>
        </authorList>
    </citation>
    <scope>NUCLEOTIDE SEQUENCE [LARGE SCALE GENOMIC DNA]</scope>
    <source>
        <strain evidence="2 3">YIM 131861</strain>
    </source>
</reference>
<accession>A0A4S4FFW9</accession>
<name>A0A4S4FFW9_9MICO</name>
<feature type="transmembrane region" description="Helical" evidence="1">
    <location>
        <begin position="12"/>
        <end position="33"/>
    </location>
</feature>
<organism evidence="2 3">
    <name type="scientific">Orlajensenia flava</name>
    <dbReference type="NCBI Taxonomy" id="2565934"/>
    <lineage>
        <taxon>Bacteria</taxon>
        <taxon>Bacillati</taxon>
        <taxon>Actinomycetota</taxon>
        <taxon>Actinomycetes</taxon>
        <taxon>Micrococcales</taxon>
        <taxon>Microbacteriaceae</taxon>
        <taxon>Orlajensenia</taxon>
    </lineage>
</organism>
<dbReference type="AlphaFoldDB" id="A0A4S4FFW9"/>
<evidence type="ECO:0008006" key="4">
    <source>
        <dbReference type="Google" id="ProtNLM"/>
    </source>
</evidence>
<feature type="transmembrane region" description="Helical" evidence="1">
    <location>
        <begin position="79"/>
        <end position="102"/>
    </location>
</feature>
<dbReference type="OrthoDB" id="254800at2"/>
<proteinExistence type="predicted"/>
<sequence length="139" mass="14210">MTMSPQNVVPIRRAIVVFATACVVISWGFWLVVGLTGGDVRQSPTIWYFAIGASGPSLAALVAVILVRRSGQPTSPVAAPWLWVPAALVLGALPAVVAALVLDAPGFGSAAPGVIDSSGGLILFLVTYLIAGPLAEEFG</sequence>
<keyword evidence="3" id="KW-1185">Reference proteome</keyword>
<gene>
    <name evidence="2" type="ORF">E6C70_16030</name>
</gene>
<feature type="transmembrane region" description="Helical" evidence="1">
    <location>
        <begin position="114"/>
        <end position="135"/>
    </location>
</feature>
<keyword evidence="1" id="KW-0812">Transmembrane</keyword>
<keyword evidence="1" id="KW-1133">Transmembrane helix</keyword>
<comment type="caution">
    <text evidence="2">The sequence shown here is derived from an EMBL/GenBank/DDBJ whole genome shotgun (WGS) entry which is preliminary data.</text>
</comment>
<evidence type="ECO:0000313" key="3">
    <source>
        <dbReference type="Proteomes" id="UP000307380"/>
    </source>
</evidence>
<dbReference type="Proteomes" id="UP000307380">
    <property type="component" value="Unassembled WGS sequence"/>
</dbReference>
<dbReference type="EMBL" id="SSSN01000015">
    <property type="protein sequence ID" value="THG29120.1"/>
    <property type="molecule type" value="Genomic_DNA"/>
</dbReference>
<protein>
    <recommendedName>
        <fullName evidence="4">CPBP family intramembrane metalloprotease</fullName>
    </recommendedName>
</protein>